<accession>A0ABV1AAT3</accession>
<name>A0ABV1AAT3_9TELE</name>
<sequence length="130" mass="15078">MTNYCNNVELHSTFMDMNQSLNRLNVECRVGTTSSRSSKLGWLVRMMRYYTCTHPLLSVDSRDRYGRDTKRLVLKKKKKKKGSHVGAGVHHLKWQSLYKCLSAAPFKPDTTFLYLLSVDLERLWGMEGKS</sequence>
<proteinExistence type="predicted"/>
<comment type="caution">
    <text evidence="1">The sequence shown here is derived from an EMBL/GenBank/DDBJ whole genome shotgun (WGS) entry which is preliminary data.</text>
</comment>
<dbReference type="Proteomes" id="UP001469553">
    <property type="component" value="Unassembled WGS sequence"/>
</dbReference>
<keyword evidence="2" id="KW-1185">Reference proteome</keyword>
<protein>
    <submittedName>
        <fullName evidence="1">Uncharacterized protein</fullName>
    </submittedName>
</protein>
<evidence type="ECO:0000313" key="1">
    <source>
        <dbReference type="EMBL" id="MEQ2315182.1"/>
    </source>
</evidence>
<dbReference type="EMBL" id="JAHRIP010086207">
    <property type="protein sequence ID" value="MEQ2315182.1"/>
    <property type="molecule type" value="Genomic_DNA"/>
</dbReference>
<reference evidence="1 2" key="1">
    <citation type="submission" date="2021-06" db="EMBL/GenBank/DDBJ databases">
        <authorList>
            <person name="Palmer J.M."/>
        </authorList>
    </citation>
    <scope>NUCLEOTIDE SEQUENCE [LARGE SCALE GENOMIC DNA]</scope>
    <source>
        <strain evidence="1 2">AS_MEX2019</strain>
        <tissue evidence="1">Muscle</tissue>
    </source>
</reference>
<gene>
    <name evidence="1" type="ORF">AMECASPLE_019438</name>
</gene>
<organism evidence="1 2">
    <name type="scientific">Ameca splendens</name>
    <dbReference type="NCBI Taxonomy" id="208324"/>
    <lineage>
        <taxon>Eukaryota</taxon>
        <taxon>Metazoa</taxon>
        <taxon>Chordata</taxon>
        <taxon>Craniata</taxon>
        <taxon>Vertebrata</taxon>
        <taxon>Euteleostomi</taxon>
        <taxon>Actinopterygii</taxon>
        <taxon>Neopterygii</taxon>
        <taxon>Teleostei</taxon>
        <taxon>Neoteleostei</taxon>
        <taxon>Acanthomorphata</taxon>
        <taxon>Ovalentaria</taxon>
        <taxon>Atherinomorphae</taxon>
        <taxon>Cyprinodontiformes</taxon>
        <taxon>Goodeidae</taxon>
        <taxon>Ameca</taxon>
    </lineage>
</organism>
<evidence type="ECO:0000313" key="2">
    <source>
        <dbReference type="Proteomes" id="UP001469553"/>
    </source>
</evidence>